<feature type="region of interest" description="Disordered" evidence="1">
    <location>
        <begin position="57"/>
        <end position="82"/>
    </location>
</feature>
<dbReference type="EMBL" id="CADEAL010003279">
    <property type="protein sequence ID" value="CAB1444048.1"/>
    <property type="molecule type" value="Genomic_DNA"/>
</dbReference>
<evidence type="ECO:0000313" key="3">
    <source>
        <dbReference type="Proteomes" id="UP001153269"/>
    </source>
</evidence>
<sequence length="82" mass="9093">MTTISDFIERTASSHHPLRQSTSTVHNPPSGIRDVHRHFGFQLKQLKSMTVRRCSGLYQSSVSQPPRGHPGGGLQSRGHDMS</sequence>
<reference evidence="2" key="1">
    <citation type="submission" date="2020-03" db="EMBL/GenBank/DDBJ databases">
        <authorList>
            <person name="Weist P."/>
        </authorList>
    </citation>
    <scope>NUCLEOTIDE SEQUENCE</scope>
</reference>
<proteinExistence type="predicted"/>
<evidence type="ECO:0000256" key="1">
    <source>
        <dbReference type="SAM" id="MobiDB-lite"/>
    </source>
</evidence>
<keyword evidence="3" id="KW-1185">Reference proteome</keyword>
<name>A0A9N7V714_PLEPL</name>
<accession>A0A9N7V714</accession>
<evidence type="ECO:0000313" key="2">
    <source>
        <dbReference type="EMBL" id="CAB1444048.1"/>
    </source>
</evidence>
<dbReference type="Proteomes" id="UP001153269">
    <property type="component" value="Unassembled WGS sequence"/>
</dbReference>
<protein>
    <submittedName>
        <fullName evidence="2">Uncharacterized protein</fullName>
    </submittedName>
</protein>
<organism evidence="2 3">
    <name type="scientific">Pleuronectes platessa</name>
    <name type="common">European plaice</name>
    <dbReference type="NCBI Taxonomy" id="8262"/>
    <lineage>
        <taxon>Eukaryota</taxon>
        <taxon>Metazoa</taxon>
        <taxon>Chordata</taxon>
        <taxon>Craniata</taxon>
        <taxon>Vertebrata</taxon>
        <taxon>Euteleostomi</taxon>
        <taxon>Actinopterygii</taxon>
        <taxon>Neopterygii</taxon>
        <taxon>Teleostei</taxon>
        <taxon>Neoteleostei</taxon>
        <taxon>Acanthomorphata</taxon>
        <taxon>Carangaria</taxon>
        <taxon>Pleuronectiformes</taxon>
        <taxon>Pleuronectoidei</taxon>
        <taxon>Pleuronectidae</taxon>
        <taxon>Pleuronectes</taxon>
    </lineage>
</organism>
<gene>
    <name evidence="2" type="ORF">PLEPLA_LOCUS31764</name>
</gene>
<comment type="caution">
    <text evidence="2">The sequence shown here is derived from an EMBL/GenBank/DDBJ whole genome shotgun (WGS) entry which is preliminary data.</text>
</comment>
<dbReference type="AlphaFoldDB" id="A0A9N7V714"/>
<feature type="region of interest" description="Disordered" evidence="1">
    <location>
        <begin position="1"/>
        <end position="33"/>
    </location>
</feature>